<dbReference type="AlphaFoldDB" id="A0A160JEM5"/>
<keyword evidence="3 6" id="KW-0560">Oxidoreductase</keyword>
<dbReference type="STRING" id="1226968.A6A40_02940"/>
<comment type="cofactor">
    <cofactor evidence="6">
        <name>FMN</name>
        <dbReference type="ChEBI" id="CHEBI:58210"/>
    </cofactor>
    <text evidence="6">Binds 1 FMN per subunit.</text>
</comment>
<dbReference type="GO" id="GO:0010181">
    <property type="term" value="F:FMN binding"/>
    <property type="evidence" value="ECO:0007669"/>
    <property type="project" value="UniProtKB-UniRule"/>
</dbReference>
<feature type="binding site" evidence="6">
    <location>
        <position position="10"/>
    </location>
    <ligand>
        <name>FMN</name>
        <dbReference type="ChEBI" id="CHEBI:58210"/>
    </ligand>
</feature>
<dbReference type="GO" id="GO:0009055">
    <property type="term" value="F:electron transfer activity"/>
    <property type="evidence" value="ECO:0007669"/>
    <property type="project" value="UniProtKB-UniRule"/>
</dbReference>
<feature type="binding site" evidence="6">
    <location>
        <begin position="97"/>
        <end position="100"/>
    </location>
    <ligand>
        <name>FMN</name>
        <dbReference type="ChEBI" id="CHEBI:58210"/>
    </ligand>
</feature>
<dbReference type="InterPro" id="IPR023048">
    <property type="entry name" value="NADH:quinone_OxRdtase_FMN_depd"/>
</dbReference>
<keyword evidence="4 6" id="KW-0520">NAD</keyword>
<keyword evidence="1 6" id="KW-0285">Flavoprotein</keyword>
<name>A0A160JEM5_9PROT</name>
<dbReference type="EC" id="1.6.5.-" evidence="6"/>
<sequence length="207" mass="21816">MTKILHVDSSPLGTASVTRQLTASIVEALVKADPAATVVTRDVAANPPAHLDGELLPVLKLGVVDGLSERQREELALTNVLLDEFLAADVVVVGAPMYNFSVPTQLKAWIDRLAQAGRTFRYTEKGPEGLAGGKRVIVASGRGGVYSTNPALAGLDHQEAYLRSVFGFFGITDVTFIRAEGVSMGPEAKDKALAAATKEIESLMAAA</sequence>
<dbReference type="GO" id="GO:0016652">
    <property type="term" value="F:oxidoreductase activity, acting on NAD(P)H as acceptor"/>
    <property type="evidence" value="ECO:0007669"/>
    <property type="project" value="UniProtKB-UniRule"/>
</dbReference>
<dbReference type="KEGG" id="ahu:A6A40_02940"/>
<gene>
    <name evidence="6" type="primary">azoR</name>
    <name evidence="8" type="ORF">A6A40_02940</name>
</gene>
<comment type="function">
    <text evidence="6">Quinone reductase that provides resistance to thiol-specific stress caused by electrophilic quinones.</text>
</comment>
<evidence type="ECO:0000256" key="4">
    <source>
        <dbReference type="ARBA" id="ARBA00023027"/>
    </source>
</evidence>
<comment type="catalytic activity">
    <reaction evidence="6">
        <text>2 a quinone + NADH + H(+) = 2 a 1,4-benzosemiquinone + NAD(+)</text>
        <dbReference type="Rhea" id="RHEA:65952"/>
        <dbReference type="ChEBI" id="CHEBI:15378"/>
        <dbReference type="ChEBI" id="CHEBI:57540"/>
        <dbReference type="ChEBI" id="CHEBI:57945"/>
        <dbReference type="ChEBI" id="CHEBI:132124"/>
        <dbReference type="ChEBI" id="CHEBI:134225"/>
    </reaction>
</comment>
<dbReference type="PANTHER" id="PTHR43741">
    <property type="entry name" value="FMN-DEPENDENT NADH-AZOREDUCTASE 1"/>
    <property type="match status" value="1"/>
</dbReference>
<dbReference type="PANTHER" id="PTHR43741:SF4">
    <property type="entry name" value="FMN-DEPENDENT NADH:QUINONE OXIDOREDUCTASE"/>
    <property type="match status" value="1"/>
</dbReference>
<protein>
    <recommendedName>
        <fullName evidence="6">FMN dependent NADH:quinone oxidoreductase</fullName>
        <ecNumber evidence="6">1.6.5.-</ecNumber>
    </recommendedName>
    <alternativeName>
        <fullName evidence="6">Azo-dye reductase</fullName>
    </alternativeName>
    <alternativeName>
        <fullName evidence="6">FMN-dependent NADH-azo compound oxidoreductase</fullName>
    </alternativeName>
    <alternativeName>
        <fullName evidence="6">FMN-dependent NADH-azoreductase</fullName>
        <ecNumber evidence="6">1.7.1.17</ecNumber>
    </alternativeName>
</protein>
<dbReference type="OrthoDB" id="9787136at2"/>
<dbReference type="EC" id="1.7.1.17" evidence="6"/>
<reference evidence="8 9" key="1">
    <citation type="journal article" date="2013" name="Int. J. Syst. Evol. Microbiol.">
        <title>Azospirillum humicireducens sp. nov., a nitrogen-fixing bacterium isolated from a microbial fuel cell.</title>
        <authorList>
            <person name="Zhou S."/>
            <person name="Han L."/>
            <person name="Wang Y."/>
            <person name="Yang G."/>
            <person name="Zhuang L."/>
            <person name="Hu P."/>
        </authorList>
    </citation>
    <scope>NUCLEOTIDE SEQUENCE [LARGE SCALE GENOMIC DNA]</scope>
    <source>
        <strain evidence="8 9">SgZ-5</strain>
    </source>
</reference>
<dbReference type="HAMAP" id="MF_01216">
    <property type="entry name" value="Azoreductase_type1"/>
    <property type="match status" value="1"/>
</dbReference>
<evidence type="ECO:0000256" key="2">
    <source>
        <dbReference type="ARBA" id="ARBA00022643"/>
    </source>
</evidence>
<dbReference type="EMBL" id="CP015285">
    <property type="protein sequence ID" value="ANC90944.1"/>
    <property type="molecule type" value="Genomic_DNA"/>
</dbReference>
<evidence type="ECO:0000313" key="9">
    <source>
        <dbReference type="Proteomes" id="UP000077405"/>
    </source>
</evidence>
<comment type="catalytic activity">
    <reaction evidence="5">
        <text>N,N-dimethyl-1,4-phenylenediamine + anthranilate + 2 NAD(+) = 2-(4-dimethylaminophenyl)diazenylbenzoate + 2 NADH + 2 H(+)</text>
        <dbReference type="Rhea" id="RHEA:55872"/>
        <dbReference type="ChEBI" id="CHEBI:15378"/>
        <dbReference type="ChEBI" id="CHEBI:15783"/>
        <dbReference type="ChEBI" id="CHEBI:16567"/>
        <dbReference type="ChEBI" id="CHEBI:57540"/>
        <dbReference type="ChEBI" id="CHEBI:57945"/>
        <dbReference type="ChEBI" id="CHEBI:71579"/>
        <dbReference type="EC" id="1.7.1.17"/>
    </reaction>
    <physiologicalReaction direction="right-to-left" evidence="5">
        <dbReference type="Rhea" id="RHEA:55874"/>
    </physiologicalReaction>
</comment>
<comment type="function">
    <text evidence="6">Also exhibits azoreductase activity. Catalyzes the reductive cleavage of the azo bond in aromatic azo compounds to the corresponding amines.</text>
</comment>
<dbReference type="Proteomes" id="UP000077405">
    <property type="component" value="Chromosome"/>
</dbReference>
<feature type="domain" description="Flavodoxin-like fold" evidence="7">
    <location>
        <begin position="2"/>
        <end position="202"/>
    </location>
</feature>
<evidence type="ECO:0000256" key="6">
    <source>
        <dbReference type="HAMAP-Rule" id="MF_01216"/>
    </source>
</evidence>
<keyword evidence="9" id="KW-1185">Reference proteome</keyword>
<dbReference type="GO" id="GO:0016655">
    <property type="term" value="F:oxidoreductase activity, acting on NAD(P)H, quinone or similar compound as acceptor"/>
    <property type="evidence" value="ECO:0007669"/>
    <property type="project" value="InterPro"/>
</dbReference>
<dbReference type="InterPro" id="IPR050104">
    <property type="entry name" value="FMN-dep_NADH:Q_OxRdtase_AzoR1"/>
</dbReference>
<dbReference type="RefSeq" id="WP_063634038.1">
    <property type="nucleotide sequence ID" value="NZ_CP015285.1"/>
</dbReference>
<dbReference type="InterPro" id="IPR003680">
    <property type="entry name" value="Flavodoxin_fold"/>
</dbReference>
<dbReference type="Pfam" id="PF02525">
    <property type="entry name" value="Flavodoxin_2"/>
    <property type="match status" value="1"/>
</dbReference>
<evidence type="ECO:0000259" key="7">
    <source>
        <dbReference type="Pfam" id="PF02525"/>
    </source>
</evidence>
<organism evidence="8 9">
    <name type="scientific">Azospirillum humicireducens</name>
    <dbReference type="NCBI Taxonomy" id="1226968"/>
    <lineage>
        <taxon>Bacteria</taxon>
        <taxon>Pseudomonadati</taxon>
        <taxon>Pseudomonadota</taxon>
        <taxon>Alphaproteobacteria</taxon>
        <taxon>Rhodospirillales</taxon>
        <taxon>Azospirillaceae</taxon>
        <taxon>Azospirillum</taxon>
    </lineage>
</organism>
<dbReference type="Gene3D" id="3.40.50.360">
    <property type="match status" value="1"/>
</dbReference>
<dbReference type="SUPFAM" id="SSF52218">
    <property type="entry name" value="Flavoproteins"/>
    <property type="match status" value="1"/>
</dbReference>
<proteinExistence type="inferred from homology"/>
<evidence type="ECO:0000256" key="3">
    <source>
        <dbReference type="ARBA" id="ARBA00023002"/>
    </source>
</evidence>
<comment type="caution">
    <text evidence="6">Lacks conserved residue(s) required for the propagation of feature annotation.</text>
</comment>
<accession>A0A160JEM5</accession>
<comment type="subunit">
    <text evidence="6">Homodimer.</text>
</comment>
<keyword evidence="2 6" id="KW-0288">FMN</keyword>
<evidence type="ECO:0000256" key="1">
    <source>
        <dbReference type="ARBA" id="ARBA00022630"/>
    </source>
</evidence>
<evidence type="ECO:0000313" key="8">
    <source>
        <dbReference type="EMBL" id="ANC90944.1"/>
    </source>
</evidence>
<comment type="similarity">
    <text evidence="6">Belongs to the azoreductase type 1 family.</text>
</comment>
<dbReference type="InterPro" id="IPR029039">
    <property type="entry name" value="Flavoprotein-like_sf"/>
</dbReference>
<evidence type="ECO:0000256" key="5">
    <source>
        <dbReference type="ARBA" id="ARBA00048542"/>
    </source>
</evidence>